<protein>
    <submittedName>
        <fullName evidence="1">Uncharacterized protein</fullName>
    </submittedName>
</protein>
<dbReference type="Proteomes" id="UP001056120">
    <property type="component" value="Linkage Group LG04"/>
</dbReference>
<reference evidence="2" key="1">
    <citation type="journal article" date="2022" name="Mol. Ecol. Resour.">
        <title>The genomes of chicory, endive, great burdock and yacon provide insights into Asteraceae palaeo-polyploidization history and plant inulin production.</title>
        <authorList>
            <person name="Fan W."/>
            <person name="Wang S."/>
            <person name="Wang H."/>
            <person name="Wang A."/>
            <person name="Jiang F."/>
            <person name="Liu H."/>
            <person name="Zhao H."/>
            <person name="Xu D."/>
            <person name="Zhang Y."/>
        </authorList>
    </citation>
    <scope>NUCLEOTIDE SEQUENCE [LARGE SCALE GENOMIC DNA]</scope>
    <source>
        <strain evidence="2">cv. Yunnan</strain>
    </source>
</reference>
<sequence length="724" mass="78383">MNRSFRAPEKVPAVKQRQQQMLGTVRKSVMTEKEEELGLFLEMRKREKERDLLLQNTEQEFDSSIGSIGGSSQMFGVPAATPVRKTGADKFLNSENDKNDYDWLLTPPGTPLFPSLEMESRKTVKNQTGTPKARPTALKSRLSNSLSEVTGRNNLVSRQPVTSNGLNTSSNGLRRPSSSGGPASRPATPTRRPSTPTGRPTLGQSTRPVSNSTKTISNTSRPTSSSTTASRPSRSSTPTSRPTTGSTKPTLPARSSTPTSRSTARSSTPTSRPSLPVTKPASRASTPTRRQPTLTTVAKPFTPTVKSPTVTKPVSNTTRSGGGAPPPRASSPSGRPRPWNPQEMPGYSLEAPPNLRTSLADRPASVTRGRPGAPSSRSSSVEPVASGRVRRQSCSPSRGRLPNGLIHNSGSSVPVPALNRAYAKANDNSSPGSYGTKMVERVINMRKLVPPKQDDKHSPHSNLSAKSSPDSSGFGRSLSKKSLDMAIRHMDIRRTVPGNLRPLMTNIPASSMYSVRTGHTRSRTISVSDSPLATSSNASSEMSVNTNGLYLDDDISSDRGVMNIRGRLGDQWRGSVGGIVDAPIEKVWAIVSRTERLPEWMPMVETCTHLKRTQGEPGYVRLVSGFMFPQEDGDRSWIKERLVSMDPLTRSYVYRMNASNVGLDGSVNSLKLIGYEVGSTLVDWSFEISPVEGASEENLIDYLGYLYKSCINKIGGAIRSSETF</sequence>
<gene>
    <name evidence="1" type="ORF">L1987_11600</name>
</gene>
<evidence type="ECO:0000313" key="2">
    <source>
        <dbReference type="Proteomes" id="UP001056120"/>
    </source>
</evidence>
<accession>A0ACB9JCC1</accession>
<reference evidence="1 2" key="2">
    <citation type="journal article" date="2022" name="Mol. Ecol. Resour.">
        <title>The genomes of chicory, endive, great burdock and yacon provide insights into Asteraceae paleo-polyploidization history and plant inulin production.</title>
        <authorList>
            <person name="Fan W."/>
            <person name="Wang S."/>
            <person name="Wang H."/>
            <person name="Wang A."/>
            <person name="Jiang F."/>
            <person name="Liu H."/>
            <person name="Zhao H."/>
            <person name="Xu D."/>
            <person name="Zhang Y."/>
        </authorList>
    </citation>
    <scope>NUCLEOTIDE SEQUENCE [LARGE SCALE GENOMIC DNA]</scope>
    <source>
        <strain evidence="2">cv. Yunnan</strain>
        <tissue evidence="1">Leaves</tissue>
    </source>
</reference>
<proteinExistence type="predicted"/>
<comment type="caution">
    <text evidence="1">The sequence shown here is derived from an EMBL/GenBank/DDBJ whole genome shotgun (WGS) entry which is preliminary data.</text>
</comment>
<dbReference type="EMBL" id="CM042021">
    <property type="protein sequence ID" value="KAI3817802.1"/>
    <property type="molecule type" value="Genomic_DNA"/>
</dbReference>
<keyword evidence="2" id="KW-1185">Reference proteome</keyword>
<name>A0ACB9JCC1_9ASTR</name>
<organism evidence="1 2">
    <name type="scientific">Smallanthus sonchifolius</name>
    <dbReference type="NCBI Taxonomy" id="185202"/>
    <lineage>
        <taxon>Eukaryota</taxon>
        <taxon>Viridiplantae</taxon>
        <taxon>Streptophyta</taxon>
        <taxon>Embryophyta</taxon>
        <taxon>Tracheophyta</taxon>
        <taxon>Spermatophyta</taxon>
        <taxon>Magnoliopsida</taxon>
        <taxon>eudicotyledons</taxon>
        <taxon>Gunneridae</taxon>
        <taxon>Pentapetalae</taxon>
        <taxon>asterids</taxon>
        <taxon>campanulids</taxon>
        <taxon>Asterales</taxon>
        <taxon>Asteraceae</taxon>
        <taxon>Asteroideae</taxon>
        <taxon>Heliantheae alliance</taxon>
        <taxon>Millerieae</taxon>
        <taxon>Smallanthus</taxon>
    </lineage>
</organism>
<evidence type="ECO:0000313" key="1">
    <source>
        <dbReference type="EMBL" id="KAI3817802.1"/>
    </source>
</evidence>